<evidence type="ECO:0000313" key="14">
    <source>
        <dbReference type="EMBL" id="KIV98194.1"/>
    </source>
</evidence>
<dbReference type="PANTHER" id="PTHR12700">
    <property type="entry name" value="ATP SYNTHASE SUBUNIT D, MITOCHONDRIAL"/>
    <property type="match status" value="1"/>
</dbReference>
<dbReference type="InterPro" id="IPR008689">
    <property type="entry name" value="ATP_synth_F0_dsu_mt"/>
</dbReference>
<evidence type="ECO:0000256" key="1">
    <source>
        <dbReference type="ARBA" id="ARBA00004273"/>
    </source>
</evidence>
<gene>
    <name evidence="14" type="ORF">PV10_01871</name>
</gene>
<dbReference type="AlphaFoldDB" id="A0A0D1ZVZ8"/>
<keyword evidence="5" id="KW-0138">CF(0)</keyword>
<evidence type="ECO:0000256" key="5">
    <source>
        <dbReference type="ARBA" id="ARBA00022547"/>
    </source>
</evidence>
<evidence type="ECO:0000313" key="15">
    <source>
        <dbReference type="Proteomes" id="UP000054302"/>
    </source>
</evidence>
<dbReference type="Gene3D" id="6.10.280.70">
    <property type="match status" value="1"/>
</dbReference>
<evidence type="ECO:0000256" key="8">
    <source>
        <dbReference type="ARBA" id="ARBA00023065"/>
    </source>
</evidence>
<sequence length="174" mass="19650">MAAPSRAVSKLDWSKVGTQLGLRGSTASALANFKKRNDDARRRVQVLSEQPTTVDFSHYRSVLKNTAVIDEIEQYFKTFQPKTYDVSKQIKAIESFEQVAIKNAEETKSKVEVELKSLEKALADIEGARPWDQTTVDELAKAEPEIDEYTAKLVKNGKWMPPGYLERFPNLSVL</sequence>
<organism evidence="14 15">
    <name type="scientific">Exophiala mesophila</name>
    <name type="common">Black yeast-like fungus</name>
    <dbReference type="NCBI Taxonomy" id="212818"/>
    <lineage>
        <taxon>Eukaryota</taxon>
        <taxon>Fungi</taxon>
        <taxon>Dikarya</taxon>
        <taxon>Ascomycota</taxon>
        <taxon>Pezizomycotina</taxon>
        <taxon>Eurotiomycetes</taxon>
        <taxon>Chaetothyriomycetidae</taxon>
        <taxon>Chaetothyriales</taxon>
        <taxon>Herpotrichiellaceae</taxon>
        <taxon>Exophiala</taxon>
    </lineage>
</organism>
<keyword evidence="9 12" id="KW-0496">Mitochondrion</keyword>
<proteinExistence type="inferred from homology"/>
<keyword evidence="11" id="KW-0066">ATP synthesis</keyword>
<comment type="subcellular location">
    <subcellularLocation>
        <location evidence="1 12">Mitochondrion inner membrane</location>
    </subcellularLocation>
</comment>
<comment type="similarity">
    <text evidence="2 12">Belongs to the ATPase d subunit family.</text>
</comment>
<evidence type="ECO:0000256" key="7">
    <source>
        <dbReference type="ARBA" id="ARBA00022792"/>
    </source>
</evidence>
<dbReference type="OrthoDB" id="35799at2759"/>
<keyword evidence="7 12" id="KW-0999">Mitochondrion inner membrane</keyword>
<dbReference type="GeneID" id="27319716"/>
<dbReference type="PIRSF" id="PIRSF005514">
    <property type="entry name" value="ATPase_F0_D_mt"/>
    <property type="match status" value="1"/>
</dbReference>
<evidence type="ECO:0000256" key="2">
    <source>
        <dbReference type="ARBA" id="ARBA00006842"/>
    </source>
</evidence>
<dbReference type="OMA" id="VSKGRWA"/>
<evidence type="ECO:0000256" key="11">
    <source>
        <dbReference type="ARBA" id="ARBA00023310"/>
    </source>
</evidence>
<dbReference type="InterPro" id="IPR036228">
    <property type="entry name" value="ATP_synth_F0_dsu_sf_mt"/>
</dbReference>
<dbReference type="HOGENOM" id="CLU_080463_0_0_1"/>
<keyword evidence="10 12" id="KW-0472">Membrane</keyword>
<evidence type="ECO:0000256" key="4">
    <source>
        <dbReference type="ARBA" id="ARBA00022448"/>
    </source>
</evidence>
<dbReference type="GO" id="GO:0005743">
    <property type="term" value="C:mitochondrial inner membrane"/>
    <property type="evidence" value="ECO:0007669"/>
    <property type="project" value="UniProtKB-SubCell"/>
</dbReference>
<comment type="function">
    <text evidence="12">Mitochondrial membrane ATP synthase (F(1)F(0) ATP synthase or Complex V) produces ATP from ADP in the presence of a proton gradient across the membrane which is generated by electron transport complexes of the respiratory chain. F-type ATPases consist of two structural domains, F(1) - containing the extramembraneous catalytic core, and F(0) - containing the membrane proton channel, linked together by a central stalk and a peripheral stalk. During catalysis, ATP synthesis in the catalytic domain of F(1) is coupled via a rotary mechanism of the central stalk subunits to proton translocation.</text>
</comment>
<keyword evidence="6 12" id="KW-0375">Hydrogen ion transport</keyword>
<feature type="coiled-coil region" evidence="13">
    <location>
        <begin position="101"/>
        <end position="128"/>
    </location>
</feature>
<dbReference type="RefSeq" id="XP_016229768.1">
    <property type="nucleotide sequence ID" value="XM_016366119.1"/>
</dbReference>
<evidence type="ECO:0000256" key="13">
    <source>
        <dbReference type="SAM" id="Coils"/>
    </source>
</evidence>
<name>A0A0D1ZVZ8_EXOME</name>
<reference evidence="14 15" key="1">
    <citation type="submission" date="2015-01" db="EMBL/GenBank/DDBJ databases">
        <title>The Genome Sequence of Exophiala mesophila CBS40295.</title>
        <authorList>
            <consortium name="The Broad Institute Genomics Platform"/>
            <person name="Cuomo C."/>
            <person name="de Hoog S."/>
            <person name="Gorbushina A."/>
            <person name="Stielow B."/>
            <person name="Teixiera M."/>
            <person name="Abouelleil A."/>
            <person name="Chapman S.B."/>
            <person name="Priest M."/>
            <person name="Young S.K."/>
            <person name="Wortman J."/>
            <person name="Nusbaum C."/>
            <person name="Birren B."/>
        </authorList>
    </citation>
    <scope>NUCLEOTIDE SEQUENCE [LARGE SCALE GENOMIC DNA]</scope>
    <source>
        <strain evidence="14 15">CBS 40295</strain>
    </source>
</reference>
<dbReference type="VEuPathDB" id="FungiDB:PV10_01871"/>
<dbReference type="STRING" id="212818.A0A0D1ZVZ8"/>
<dbReference type="GO" id="GO:0015078">
    <property type="term" value="F:proton transmembrane transporter activity"/>
    <property type="evidence" value="ECO:0007669"/>
    <property type="project" value="InterPro"/>
</dbReference>
<keyword evidence="8 12" id="KW-0406">Ion transport</keyword>
<keyword evidence="15" id="KW-1185">Reference proteome</keyword>
<keyword evidence="13" id="KW-0175">Coiled coil</keyword>
<evidence type="ECO:0000256" key="10">
    <source>
        <dbReference type="ARBA" id="ARBA00023136"/>
    </source>
</evidence>
<protein>
    <recommendedName>
        <fullName evidence="3 12">ATP synthase subunit d, mitochondrial</fullName>
    </recommendedName>
</protein>
<evidence type="ECO:0000256" key="6">
    <source>
        <dbReference type="ARBA" id="ARBA00022781"/>
    </source>
</evidence>
<dbReference type="EMBL" id="KN847520">
    <property type="protein sequence ID" value="KIV98194.1"/>
    <property type="molecule type" value="Genomic_DNA"/>
</dbReference>
<keyword evidence="4 12" id="KW-0813">Transport</keyword>
<dbReference type="SUPFAM" id="SSF161065">
    <property type="entry name" value="ATP synthase D chain-like"/>
    <property type="match status" value="1"/>
</dbReference>
<dbReference type="Proteomes" id="UP000054302">
    <property type="component" value="Unassembled WGS sequence"/>
</dbReference>
<dbReference type="Pfam" id="PF05873">
    <property type="entry name" value="Mt_ATP-synt_D"/>
    <property type="match status" value="1"/>
</dbReference>
<evidence type="ECO:0000256" key="9">
    <source>
        <dbReference type="ARBA" id="ARBA00023128"/>
    </source>
</evidence>
<dbReference type="GO" id="GO:0045259">
    <property type="term" value="C:proton-transporting ATP synthase complex"/>
    <property type="evidence" value="ECO:0007669"/>
    <property type="project" value="UniProtKB-KW"/>
</dbReference>
<evidence type="ECO:0000256" key="12">
    <source>
        <dbReference type="PIRNR" id="PIRNR005514"/>
    </source>
</evidence>
<dbReference type="GO" id="GO:0015986">
    <property type="term" value="P:proton motive force-driven ATP synthesis"/>
    <property type="evidence" value="ECO:0007669"/>
    <property type="project" value="UniProtKB-UniRule"/>
</dbReference>
<accession>A0A0D1ZVZ8</accession>
<evidence type="ECO:0000256" key="3">
    <source>
        <dbReference type="ARBA" id="ARBA00021688"/>
    </source>
</evidence>